<keyword evidence="4" id="KW-1185">Reference proteome</keyword>
<protein>
    <recommendedName>
        <fullName evidence="2">Clr5 domain-containing protein</fullName>
    </recommendedName>
</protein>
<accession>A0AAD9Z5Z4</accession>
<gene>
    <name evidence="3" type="ORF">Dsin_033055</name>
</gene>
<evidence type="ECO:0000313" key="3">
    <source>
        <dbReference type="EMBL" id="KAK3172214.1"/>
    </source>
</evidence>
<evidence type="ECO:0000259" key="2">
    <source>
        <dbReference type="Pfam" id="PF14420"/>
    </source>
</evidence>
<dbReference type="PANTHER" id="PTHR38788">
    <property type="entry name" value="CLR5 DOMAIN-CONTAINING PROTEIN"/>
    <property type="match status" value="1"/>
</dbReference>
<evidence type="ECO:0000256" key="1">
    <source>
        <dbReference type="SAM" id="MobiDB-lite"/>
    </source>
</evidence>
<name>A0AAD9Z5Z4_9ROSI</name>
<dbReference type="InterPro" id="IPR025676">
    <property type="entry name" value="Clr5_dom"/>
</dbReference>
<reference evidence="3" key="1">
    <citation type="journal article" date="2023" name="Plant J.">
        <title>Genome sequences and population genomics provide insights into the demographic history, inbreeding, and mutation load of two 'living fossil' tree species of Dipteronia.</title>
        <authorList>
            <person name="Feng Y."/>
            <person name="Comes H.P."/>
            <person name="Chen J."/>
            <person name="Zhu S."/>
            <person name="Lu R."/>
            <person name="Zhang X."/>
            <person name="Li P."/>
            <person name="Qiu J."/>
            <person name="Olsen K.M."/>
            <person name="Qiu Y."/>
        </authorList>
    </citation>
    <scope>NUCLEOTIDE SEQUENCE</scope>
    <source>
        <strain evidence="3">NBL</strain>
    </source>
</reference>
<sequence>MDRDLDPSTRGLFHLGLPVIGLADAAEGGDASKDGQCRETGISKDELLTWIDVAVQKMFNIVVAIFSCILTTRADGYSEAQDRLTKCRCTNGTNTKMSVTGSTSKSARYVGSPYQSLFTDDEQSLEEIMQHMRDNFNFTPSKRAFQTQFRRWDFPSKQNPAHRNTDLVSRVKDLWEQNYSQRDMLKTLNEEGYEIKERELMRVRAKNRWLLRIPNGTKPSQAEEILQAQLVDASSDDNLPDDIVRKRKERHEQLQAESDKRWASKKRRRRTREYAGIAADPPGPPRFPSETTLAESMEYLNLDKKQYKDVREQNTRLY</sequence>
<proteinExistence type="predicted"/>
<dbReference type="Pfam" id="PF14420">
    <property type="entry name" value="Clr5"/>
    <property type="match status" value="1"/>
</dbReference>
<evidence type="ECO:0000313" key="4">
    <source>
        <dbReference type="Proteomes" id="UP001281410"/>
    </source>
</evidence>
<feature type="compositionally biased region" description="Basic and acidic residues" evidence="1">
    <location>
        <begin position="250"/>
        <end position="262"/>
    </location>
</feature>
<dbReference type="AlphaFoldDB" id="A0AAD9Z5Z4"/>
<feature type="domain" description="Clr5" evidence="2">
    <location>
        <begin position="117"/>
        <end position="155"/>
    </location>
</feature>
<dbReference type="PANTHER" id="PTHR38788:SF5">
    <property type="entry name" value="CLR5 DOMAIN-CONTAINING PROTEIN"/>
    <property type="match status" value="1"/>
</dbReference>
<feature type="region of interest" description="Disordered" evidence="1">
    <location>
        <begin position="249"/>
        <end position="289"/>
    </location>
</feature>
<dbReference type="Proteomes" id="UP001281410">
    <property type="component" value="Unassembled WGS sequence"/>
</dbReference>
<dbReference type="EMBL" id="JANJYJ010000679">
    <property type="protein sequence ID" value="KAK3172214.1"/>
    <property type="molecule type" value="Genomic_DNA"/>
</dbReference>
<organism evidence="3 4">
    <name type="scientific">Dipteronia sinensis</name>
    <dbReference type="NCBI Taxonomy" id="43782"/>
    <lineage>
        <taxon>Eukaryota</taxon>
        <taxon>Viridiplantae</taxon>
        <taxon>Streptophyta</taxon>
        <taxon>Embryophyta</taxon>
        <taxon>Tracheophyta</taxon>
        <taxon>Spermatophyta</taxon>
        <taxon>Magnoliopsida</taxon>
        <taxon>eudicotyledons</taxon>
        <taxon>Gunneridae</taxon>
        <taxon>Pentapetalae</taxon>
        <taxon>rosids</taxon>
        <taxon>malvids</taxon>
        <taxon>Sapindales</taxon>
        <taxon>Sapindaceae</taxon>
        <taxon>Hippocastanoideae</taxon>
        <taxon>Acereae</taxon>
        <taxon>Dipteronia</taxon>
    </lineage>
</organism>
<comment type="caution">
    <text evidence="3">The sequence shown here is derived from an EMBL/GenBank/DDBJ whole genome shotgun (WGS) entry which is preliminary data.</text>
</comment>